<feature type="repeat" description="RCC1" evidence="5">
    <location>
        <begin position="254"/>
        <end position="305"/>
    </location>
</feature>
<dbReference type="GO" id="GO:0006511">
    <property type="term" value="P:ubiquitin-dependent protein catabolic process"/>
    <property type="evidence" value="ECO:0007669"/>
    <property type="project" value="TreeGrafter"/>
</dbReference>
<protein>
    <recommendedName>
        <fullName evidence="6">HECT domain-containing protein</fullName>
    </recommendedName>
</protein>
<evidence type="ECO:0000256" key="4">
    <source>
        <dbReference type="PROSITE-ProRule" id="PRU00104"/>
    </source>
</evidence>
<dbReference type="SUPFAM" id="SSF56204">
    <property type="entry name" value="Hect, E3 ligase catalytic domain"/>
    <property type="match status" value="1"/>
</dbReference>
<dbReference type="Gene3D" id="3.30.2410.10">
    <property type="entry name" value="Hect, E3 ligase catalytic domain"/>
    <property type="match status" value="1"/>
</dbReference>
<dbReference type="PROSITE" id="PS50237">
    <property type="entry name" value="HECT"/>
    <property type="match status" value="1"/>
</dbReference>
<dbReference type="GO" id="GO:0016567">
    <property type="term" value="P:protein ubiquitination"/>
    <property type="evidence" value="ECO:0007669"/>
    <property type="project" value="TreeGrafter"/>
</dbReference>
<evidence type="ECO:0000256" key="2">
    <source>
        <dbReference type="ARBA" id="ARBA00022737"/>
    </source>
</evidence>
<accession>A0A8C2ZL02</accession>
<feature type="repeat" description="RCC1" evidence="5">
    <location>
        <begin position="202"/>
        <end position="253"/>
    </location>
</feature>
<dbReference type="InterPro" id="IPR000569">
    <property type="entry name" value="HECT_dom"/>
</dbReference>
<evidence type="ECO:0000259" key="6">
    <source>
        <dbReference type="PROSITE" id="PS50237"/>
    </source>
</evidence>
<organism evidence="7 8">
    <name type="scientific">Cyclopterus lumpus</name>
    <name type="common">Lumpsucker</name>
    <dbReference type="NCBI Taxonomy" id="8103"/>
    <lineage>
        <taxon>Eukaryota</taxon>
        <taxon>Metazoa</taxon>
        <taxon>Chordata</taxon>
        <taxon>Craniata</taxon>
        <taxon>Vertebrata</taxon>
        <taxon>Euteleostomi</taxon>
        <taxon>Actinopterygii</taxon>
        <taxon>Neopterygii</taxon>
        <taxon>Teleostei</taxon>
        <taxon>Neoteleostei</taxon>
        <taxon>Acanthomorphata</taxon>
        <taxon>Eupercaria</taxon>
        <taxon>Perciformes</taxon>
        <taxon>Cottioidei</taxon>
        <taxon>Cottales</taxon>
        <taxon>Cyclopteridae</taxon>
        <taxon>Cyclopterus</taxon>
    </lineage>
</organism>
<keyword evidence="8" id="KW-1185">Reference proteome</keyword>
<feature type="domain" description="HECT" evidence="6">
    <location>
        <begin position="679"/>
        <end position="1001"/>
    </location>
</feature>
<keyword evidence="1" id="KW-0808">Transferase</keyword>
<dbReference type="InterPro" id="IPR035983">
    <property type="entry name" value="Hect_E3_ubiquitin_ligase"/>
</dbReference>
<dbReference type="Pfam" id="PF00632">
    <property type="entry name" value="HECT"/>
    <property type="match status" value="1"/>
</dbReference>
<keyword evidence="3 4" id="KW-0833">Ubl conjugation pathway</keyword>
<dbReference type="SMART" id="SM00119">
    <property type="entry name" value="HECTc"/>
    <property type="match status" value="1"/>
</dbReference>
<evidence type="ECO:0000256" key="5">
    <source>
        <dbReference type="PROSITE-ProRule" id="PRU00235"/>
    </source>
</evidence>
<dbReference type="PANTHER" id="PTHR45622:SF73">
    <property type="entry name" value="E3 UBIQUITIN-PROTEIN LIGASE HERC4-LIKE ISOFORM X1-RELATED"/>
    <property type="match status" value="1"/>
</dbReference>
<dbReference type="FunFam" id="3.30.2410.10:FF:000003">
    <property type="entry name" value="probable E3 ubiquitin-protein ligase HERC4 isoform X1"/>
    <property type="match status" value="1"/>
</dbReference>
<dbReference type="Gene3D" id="3.30.2160.10">
    <property type="entry name" value="Hect, E3 ligase catalytic domain"/>
    <property type="match status" value="1"/>
</dbReference>
<evidence type="ECO:0000256" key="1">
    <source>
        <dbReference type="ARBA" id="ARBA00022679"/>
    </source>
</evidence>
<dbReference type="InterPro" id="IPR058923">
    <property type="entry name" value="RCC1-like_dom"/>
</dbReference>
<proteinExistence type="predicted"/>
<sequence>MFSWGEDGHRGFRLKDCATVDTGPPTDDPVHHLKLGYRVADLSAGRRALAFVKTNGNAFVIRTTGSNDGRRVRGKQKFVKCKEKIRAVGCYGDDGDDDDVVVLLSEGGQVFCVDTTHTCNLKPLAALCNIAVSQVACGSRHSVALTQAGQVYTWGRDSRGQLGLGSSASRSDSPQLLRSLSALPLVQVAAGGEQSFALSVSGGVFGWGGNDRGQLGLGDTTDRPTPTPVCCLNTKKTIYISCGKDHTAILTKNGAVFTFGSGQYGQLGHNSFADELRPRLVVELWGAKVTKVACGRHHTLALTDSNRVYSFGCGEHGQLGHGEESHPLVPLAVQLPRDASNGLKIRNIYAGGNCSFATCTPVKEAHEESNTASGSNVTRDVINKWVSECDSKPWKKIKREIRRTFSSTSGVNQIFLDQSEDKHFQTSSKYSGLDLSAARHAFKKLAKKDHVLAEVEAAVLLLLPSLDEMPLGVEGLRVFLLLNELLRATQRRGLLRTGTALAEPLAAAVQRLSAESLQVLGDWWSSLPPSTMVEHVEVWKTALSGILSTQSVPCNSGVRNLLLVLQMMYNANHRIAGRQRIPEQTFGLEFSPMFLQEELQYWCTTSNIKPLVIFNFPFVMDLKSKKMAFDIYASYTKRKHLQNMMWPFGVIPTSTQFFELKLKRASLLEGTFKQLAAAHPSEFKKQLVVYFDEDPKVMHVYEKDLFHHLFREMMSTVSGMFMFNESETLAWFPSTTTEEDKTNFFLLGVLCGLALYNNSIIHFPFPLALFKKLLGIEPTLDDLTEFSPVVGKRLQCILDYEEDDLKNLDFEINWGGTDVDLDPQNPEKPLTVQNKKEFVEAYVKHAFNASVVGVFEEFQRGFFQVCERALVKMFLPEQLRGVLVGQDVYDWPKLKQNTVWEPDFDNNSKQMFWEIFDELTEDQKKDFFLFVTGYRRVPILGMDQIWMKVQVQQVQSGQRHDQHLPGSLTCHSILYLPLYSSKEVLRERLTVALIKERGFSM</sequence>
<dbReference type="SUPFAM" id="SSF50985">
    <property type="entry name" value="RCC1/BLIP-II"/>
    <property type="match status" value="1"/>
</dbReference>
<dbReference type="PROSITE" id="PS50012">
    <property type="entry name" value="RCC1_3"/>
    <property type="match status" value="4"/>
</dbReference>
<evidence type="ECO:0000313" key="8">
    <source>
        <dbReference type="Proteomes" id="UP000694565"/>
    </source>
</evidence>
<dbReference type="PANTHER" id="PTHR45622">
    <property type="entry name" value="UBIQUITIN-PROTEIN LIGASE E3A-RELATED"/>
    <property type="match status" value="1"/>
</dbReference>
<dbReference type="Ensembl" id="ENSCLMT00005029737.1">
    <property type="protein sequence ID" value="ENSCLMP00005028476.1"/>
    <property type="gene ID" value="ENSCLMG00005013890.1"/>
</dbReference>
<dbReference type="InterPro" id="IPR051709">
    <property type="entry name" value="Ub-ligase/GTPase-reg"/>
</dbReference>
<reference evidence="7" key="2">
    <citation type="submission" date="2025-09" db="UniProtKB">
        <authorList>
            <consortium name="Ensembl"/>
        </authorList>
    </citation>
    <scope>IDENTIFICATION</scope>
</reference>
<dbReference type="PROSITE" id="PS00626">
    <property type="entry name" value="RCC1_2"/>
    <property type="match status" value="2"/>
</dbReference>
<feature type="repeat" description="RCC1" evidence="5">
    <location>
        <begin position="149"/>
        <end position="201"/>
    </location>
</feature>
<dbReference type="GeneTree" id="ENSGT00940000163989"/>
<evidence type="ECO:0000256" key="3">
    <source>
        <dbReference type="ARBA" id="ARBA00022786"/>
    </source>
</evidence>
<feature type="active site" description="Glycyl thioester intermediate" evidence="4">
    <location>
        <position position="970"/>
    </location>
</feature>
<dbReference type="Gene3D" id="2.130.10.30">
    <property type="entry name" value="Regulator of chromosome condensation 1/beta-lactamase-inhibitor protein II"/>
    <property type="match status" value="1"/>
</dbReference>
<dbReference type="GO" id="GO:0061630">
    <property type="term" value="F:ubiquitin protein ligase activity"/>
    <property type="evidence" value="ECO:0007669"/>
    <property type="project" value="TreeGrafter"/>
</dbReference>
<evidence type="ECO:0000313" key="7">
    <source>
        <dbReference type="Ensembl" id="ENSCLMP00005028476.1"/>
    </source>
</evidence>
<dbReference type="InterPro" id="IPR009091">
    <property type="entry name" value="RCC1/BLIP-II"/>
</dbReference>
<gene>
    <name evidence="7" type="primary">LOC117732800</name>
</gene>
<dbReference type="Gene3D" id="3.90.1750.10">
    <property type="entry name" value="Hect, E3 ligase catalytic domains"/>
    <property type="match status" value="1"/>
</dbReference>
<keyword evidence="2" id="KW-0677">Repeat</keyword>
<feature type="repeat" description="RCC1" evidence="5">
    <location>
        <begin position="306"/>
        <end position="361"/>
    </location>
</feature>
<name>A0A8C2ZL02_CYCLU</name>
<reference evidence="7" key="1">
    <citation type="submission" date="2025-08" db="UniProtKB">
        <authorList>
            <consortium name="Ensembl"/>
        </authorList>
    </citation>
    <scope>IDENTIFICATION</scope>
</reference>
<dbReference type="InterPro" id="IPR000408">
    <property type="entry name" value="Reg_chr_condens"/>
</dbReference>
<dbReference type="AlphaFoldDB" id="A0A8C2ZL02"/>
<dbReference type="GO" id="GO:0005737">
    <property type="term" value="C:cytoplasm"/>
    <property type="evidence" value="ECO:0007669"/>
    <property type="project" value="TreeGrafter"/>
</dbReference>
<dbReference type="PRINTS" id="PR00633">
    <property type="entry name" value="RCCNDNSATION"/>
</dbReference>
<dbReference type="Pfam" id="PF25390">
    <property type="entry name" value="WD40_RLD"/>
    <property type="match status" value="1"/>
</dbReference>
<dbReference type="Proteomes" id="UP000694565">
    <property type="component" value="Unplaced"/>
</dbReference>